<dbReference type="InterPro" id="IPR024108">
    <property type="entry name" value="Tyr-tRNA-ligase_bac_2"/>
</dbReference>
<dbReference type="InterPro" id="IPR002305">
    <property type="entry name" value="aa-tRNA-synth_Ic"/>
</dbReference>
<reference evidence="12 13" key="1">
    <citation type="submission" date="2018-10" db="EMBL/GenBank/DDBJ databases">
        <title>Comamonadaceae CDC group NO-1 genome sequencing and assembly.</title>
        <authorList>
            <person name="Bernier A.-M."/>
            <person name="Bernard K."/>
        </authorList>
    </citation>
    <scope>NUCLEOTIDE SEQUENCE [LARGE SCALE GENOMIC DNA]</scope>
    <source>
        <strain evidence="12 13">NML180581</strain>
    </source>
</reference>
<name>A0A3M6R6I1_9BURK</name>
<dbReference type="InterPro" id="IPR036986">
    <property type="entry name" value="S4_RNA-bd_sf"/>
</dbReference>
<comment type="caution">
    <text evidence="12">The sequence shown here is derived from an EMBL/GenBank/DDBJ whole genome shotgun (WGS) entry which is preliminary data.</text>
</comment>
<evidence type="ECO:0000256" key="5">
    <source>
        <dbReference type="ARBA" id="ARBA00022840"/>
    </source>
</evidence>
<keyword evidence="2 10" id="KW-0963">Cytoplasm</keyword>
<dbReference type="Pfam" id="PF00579">
    <property type="entry name" value="tRNA-synt_1b"/>
    <property type="match status" value="1"/>
</dbReference>
<dbReference type="InterPro" id="IPR001412">
    <property type="entry name" value="aa-tRNA-synth_I_CS"/>
</dbReference>
<evidence type="ECO:0000256" key="9">
    <source>
        <dbReference type="ARBA" id="ARBA00048248"/>
    </source>
</evidence>
<evidence type="ECO:0000256" key="2">
    <source>
        <dbReference type="ARBA" id="ARBA00022490"/>
    </source>
</evidence>
<proteinExistence type="inferred from homology"/>
<dbReference type="GO" id="GO:0006437">
    <property type="term" value="P:tyrosyl-tRNA aminoacylation"/>
    <property type="evidence" value="ECO:0007669"/>
    <property type="project" value="UniProtKB-UniRule"/>
</dbReference>
<dbReference type="SUPFAM" id="SSF52374">
    <property type="entry name" value="Nucleotidylyl transferase"/>
    <property type="match status" value="1"/>
</dbReference>
<dbReference type="Gene3D" id="3.10.290.10">
    <property type="entry name" value="RNA-binding S4 domain"/>
    <property type="match status" value="1"/>
</dbReference>
<keyword evidence="5 10" id="KW-0067">ATP-binding</keyword>
<dbReference type="PANTHER" id="PTHR11766:SF1">
    <property type="entry name" value="TYROSINE--TRNA LIGASE"/>
    <property type="match status" value="1"/>
</dbReference>
<comment type="similarity">
    <text evidence="10">Belongs to the class-I aminoacyl-tRNA synthetase family. TyrS type 2 subfamily.</text>
</comment>
<dbReference type="CDD" id="cd00805">
    <property type="entry name" value="TyrRS_core"/>
    <property type="match status" value="1"/>
</dbReference>
<dbReference type="GO" id="GO:0005524">
    <property type="term" value="F:ATP binding"/>
    <property type="evidence" value="ECO:0007669"/>
    <property type="project" value="UniProtKB-UniRule"/>
</dbReference>
<evidence type="ECO:0000256" key="1">
    <source>
        <dbReference type="ARBA" id="ARBA00011738"/>
    </source>
</evidence>
<evidence type="ECO:0000256" key="8">
    <source>
        <dbReference type="ARBA" id="ARBA00023146"/>
    </source>
</evidence>
<comment type="catalytic activity">
    <reaction evidence="9 10">
        <text>tRNA(Tyr) + L-tyrosine + ATP = L-tyrosyl-tRNA(Tyr) + AMP + diphosphate + H(+)</text>
        <dbReference type="Rhea" id="RHEA:10220"/>
        <dbReference type="Rhea" id="RHEA-COMP:9706"/>
        <dbReference type="Rhea" id="RHEA-COMP:9707"/>
        <dbReference type="ChEBI" id="CHEBI:15378"/>
        <dbReference type="ChEBI" id="CHEBI:30616"/>
        <dbReference type="ChEBI" id="CHEBI:33019"/>
        <dbReference type="ChEBI" id="CHEBI:58315"/>
        <dbReference type="ChEBI" id="CHEBI:78442"/>
        <dbReference type="ChEBI" id="CHEBI:78536"/>
        <dbReference type="ChEBI" id="CHEBI:456215"/>
        <dbReference type="EC" id="6.1.1.1"/>
    </reaction>
</comment>
<feature type="short sequence motif" description="'HIGH' region" evidence="10">
    <location>
        <begin position="58"/>
        <end position="67"/>
    </location>
</feature>
<evidence type="ECO:0000256" key="10">
    <source>
        <dbReference type="HAMAP-Rule" id="MF_02007"/>
    </source>
</evidence>
<dbReference type="EC" id="6.1.1.1" evidence="10"/>
<gene>
    <name evidence="10" type="primary">tyrS</name>
    <name evidence="12" type="ORF">EBQ24_03040</name>
</gene>
<keyword evidence="8 10" id="KW-0030">Aminoacyl-tRNA synthetase</keyword>
<dbReference type="NCBIfam" id="TIGR00234">
    <property type="entry name" value="tyrS"/>
    <property type="match status" value="1"/>
</dbReference>
<dbReference type="PROSITE" id="PS00178">
    <property type="entry name" value="AA_TRNA_LIGASE_I"/>
    <property type="match status" value="1"/>
</dbReference>
<dbReference type="GO" id="GO:0004831">
    <property type="term" value="F:tyrosine-tRNA ligase activity"/>
    <property type="evidence" value="ECO:0007669"/>
    <property type="project" value="UniProtKB-UniRule"/>
</dbReference>
<evidence type="ECO:0000256" key="7">
    <source>
        <dbReference type="ARBA" id="ARBA00022917"/>
    </source>
</evidence>
<dbReference type="EMBL" id="RDQK01000006">
    <property type="protein sequence ID" value="RMX10883.1"/>
    <property type="molecule type" value="Genomic_DNA"/>
</dbReference>
<dbReference type="Gene3D" id="3.40.50.620">
    <property type="entry name" value="HUPs"/>
    <property type="match status" value="1"/>
</dbReference>
<accession>A0A3M6R6I1</accession>
<dbReference type="Proteomes" id="UP000281171">
    <property type="component" value="Unassembled WGS sequence"/>
</dbReference>
<evidence type="ECO:0000313" key="12">
    <source>
        <dbReference type="EMBL" id="RMX10883.1"/>
    </source>
</evidence>
<evidence type="ECO:0000256" key="6">
    <source>
        <dbReference type="ARBA" id="ARBA00022884"/>
    </source>
</evidence>
<comment type="function">
    <text evidence="10">Catalyzes the attachment of tyrosine to tRNA(Tyr) in a two-step reaction: tyrosine is first activated by ATP to form Tyr-AMP and then transferred to the acceptor end of tRNA(Tyr).</text>
</comment>
<protein>
    <recommendedName>
        <fullName evidence="10">Tyrosine--tRNA ligase</fullName>
        <ecNumber evidence="10">6.1.1.1</ecNumber>
    </recommendedName>
    <alternativeName>
        <fullName evidence="10">Tyrosyl-tRNA synthetase</fullName>
        <shortName evidence="10">TyrRS</shortName>
    </alternativeName>
</protein>
<comment type="subunit">
    <text evidence="1 10">Homodimer.</text>
</comment>
<evidence type="ECO:0000256" key="4">
    <source>
        <dbReference type="ARBA" id="ARBA00022741"/>
    </source>
</evidence>
<evidence type="ECO:0000256" key="3">
    <source>
        <dbReference type="ARBA" id="ARBA00022598"/>
    </source>
</evidence>
<dbReference type="GO" id="GO:0005829">
    <property type="term" value="C:cytosol"/>
    <property type="evidence" value="ECO:0007669"/>
    <property type="project" value="TreeGrafter"/>
</dbReference>
<dbReference type="PRINTS" id="PR01040">
    <property type="entry name" value="TRNASYNTHTYR"/>
</dbReference>
<comment type="subcellular location">
    <subcellularLocation>
        <location evidence="10">Cytoplasm</location>
    </subcellularLocation>
</comment>
<dbReference type="GO" id="GO:0003723">
    <property type="term" value="F:RNA binding"/>
    <property type="evidence" value="ECO:0007669"/>
    <property type="project" value="UniProtKB-KW"/>
</dbReference>
<evidence type="ECO:0000313" key="13">
    <source>
        <dbReference type="Proteomes" id="UP000281171"/>
    </source>
</evidence>
<dbReference type="InterPro" id="IPR002307">
    <property type="entry name" value="Tyr-tRNA-ligase"/>
</dbReference>
<feature type="short sequence motif" description="'KMSKS' region" evidence="10">
    <location>
        <begin position="242"/>
        <end position="246"/>
    </location>
</feature>
<keyword evidence="4 10" id="KW-0547">Nucleotide-binding</keyword>
<dbReference type="FunFam" id="3.40.50.620:FF:000061">
    <property type="entry name" value="Tyrosine--tRNA ligase"/>
    <property type="match status" value="1"/>
</dbReference>
<feature type="binding site" evidence="10">
    <location>
        <position position="245"/>
    </location>
    <ligand>
        <name>ATP</name>
        <dbReference type="ChEBI" id="CHEBI:30616"/>
    </ligand>
</feature>
<keyword evidence="3 10" id="KW-0436">Ligase</keyword>
<dbReference type="InterPro" id="IPR014729">
    <property type="entry name" value="Rossmann-like_a/b/a_fold"/>
</dbReference>
<keyword evidence="7 10" id="KW-0648">Protein biosynthesis</keyword>
<dbReference type="PANTHER" id="PTHR11766">
    <property type="entry name" value="TYROSYL-TRNA SYNTHETASE"/>
    <property type="match status" value="1"/>
</dbReference>
<evidence type="ECO:0000256" key="11">
    <source>
        <dbReference type="PROSITE-ProRule" id="PRU00182"/>
    </source>
</evidence>
<dbReference type="SUPFAM" id="SSF55174">
    <property type="entry name" value="Alpha-L RNA-binding motif"/>
    <property type="match status" value="1"/>
</dbReference>
<dbReference type="AlphaFoldDB" id="A0A3M6R6I1"/>
<dbReference type="CDD" id="cd00165">
    <property type="entry name" value="S4"/>
    <property type="match status" value="1"/>
</dbReference>
<dbReference type="PROSITE" id="PS50889">
    <property type="entry name" value="S4"/>
    <property type="match status" value="1"/>
</dbReference>
<organism evidence="12 13">
    <name type="scientific">Allofranklinella schreckenbergeri</name>
    <dbReference type="NCBI Taxonomy" id="1076744"/>
    <lineage>
        <taxon>Bacteria</taxon>
        <taxon>Pseudomonadati</taxon>
        <taxon>Pseudomonadota</taxon>
        <taxon>Betaproteobacteria</taxon>
        <taxon>Burkholderiales</taxon>
        <taxon>Comamonadaceae</taxon>
        <taxon>Allofranklinella</taxon>
    </lineage>
</organism>
<dbReference type="InterPro" id="IPR024088">
    <property type="entry name" value="Tyr-tRNA-ligase_bac-type"/>
</dbReference>
<sequence>MPASENPPSPVMSDAVQEAMRVTMRGVQELLPQADWLQKLQRAQASGKPLRIKLGLDPTAPDIHLGHTVVLNKMRQLQDLGHTVIFLIGDFTGRIGDPSGRNTTRPPLTAEQIEANAQTYYQQAGLVLDLDRAEIRYNSQWNDKLSATDMISLAAKYTVARMMERDDFHKRFHAGQSISIHEFLYPLMQGYDSVALQADLELGGTDQKFNLLMGRHLQQEYGQEPQCVLTMPLLVGLDGVDKMSKSKNNYIGITEDANSMFAKVLSISDELMWDWFTLLSFRSLDAIDALKKEVAQGRNPKEAKVMLAKEITSRFHSAQAADAAEQDFINRSKGGVPDDLPDVELSGAPLGVGQVLKMAGLTASTGEANRLIDGAGVRIDGGVVRDRALKLEAGTYVVQVGKRKFARVHVRG</sequence>
<dbReference type="Gene3D" id="1.10.240.10">
    <property type="entry name" value="Tyrosyl-Transfer RNA Synthetase"/>
    <property type="match status" value="1"/>
</dbReference>
<keyword evidence="6 11" id="KW-0694">RNA-binding</keyword>
<dbReference type="HAMAP" id="MF_02007">
    <property type="entry name" value="Tyr_tRNA_synth_type2"/>
    <property type="match status" value="1"/>
</dbReference>